<evidence type="ECO:0000256" key="1">
    <source>
        <dbReference type="SAM" id="MobiDB-lite"/>
    </source>
</evidence>
<organism evidence="2 3">
    <name type="scientific">Pleurodeles waltl</name>
    <name type="common">Iberian ribbed newt</name>
    <dbReference type="NCBI Taxonomy" id="8319"/>
    <lineage>
        <taxon>Eukaryota</taxon>
        <taxon>Metazoa</taxon>
        <taxon>Chordata</taxon>
        <taxon>Craniata</taxon>
        <taxon>Vertebrata</taxon>
        <taxon>Euteleostomi</taxon>
        <taxon>Amphibia</taxon>
        <taxon>Batrachia</taxon>
        <taxon>Caudata</taxon>
        <taxon>Salamandroidea</taxon>
        <taxon>Salamandridae</taxon>
        <taxon>Pleurodelinae</taxon>
        <taxon>Pleurodeles</taxon>
    </lineage>
</organism>
<dbReference type="EMBL" id="JANPWB010000010">
    <property type="protein sequence ID" value="KAJ1136412.1"/>
    <property type="molecule type" value="Genomic_DNA"/>
</dbReference>
<evidence type="ECO:0000313" key="3">
    <source>
        <dbReference type="Proteomes" id="UP001066276"/>
    </source>
</evidence>
<feature type="compositionally biased region" description="Low complexity" evidence="1">
    <location>
        <begin position="92"/>
        <end position="101"/>
    </location>
</feature>
<gene>
    <name evidence="2" type="ORF">NDU88_002829</name>
</gene>
<dbReference type="AlphaFoldDB" id="A0AAV7QAZ9"/>
<proteinExistence type="predicted"/>
<comment type="caution">
    <text evidence="2">The sequence shown here is derived from an EMBL/GenBank/DDBJ whole genome shotgun (WGS) entry which is preliminary data.</text>
</comment>
<feature type="region of interest" description="Disordered" evidence="1">
    <location>
        <begin position="92"/>
        <end position="120"/>
    </location>
</feature>
<dbReference type="Proteomes" id="UP001066276">
    <property type="component" value="Chromosome 6"/>
</dbReference>
<sequence>MSAVNSLDKDSRIEAAGVLHFEAYKELWPVHGYPLLTVSARERPGRVVPGVGALGMRQAHAFGDSTTALHRSNQGMVAMAFERTLACTPTTTSTPLLGGSSNSPMRAQGCGDQASTTPVH</sequence>
<evidence type="ECO:0000313" key="2">
    <source>
        <dbReference type="EMBL" id="KAJ1136412.1"/>
    </source>
</evidence>
<name>A0AAV7QAZ9_PLEWA</name>
<accession>A0AAV7QAZ9</accession>
<reference evidence="2" key="1">
    <citation type="journal article" date="2022" name="bioRxiv">
        <title>Sequencing and chromosome-scale assembly of the giantPleurodeles waltlgenome.</title>
        <authorList>
            <person name="Brown T."/>
            <person name="Elewa A."/>
            <person name="Iarovenko S."/>
            <person name="Subramanian E."/>
            <person name="Araus A.J."/>
            <person name="Petzold A."/>
            <person name="Susuki M."/>
            <person name="Suzuki K.-i.T."/>
            <person name="Hayashi T."/>
            <person name="Toyoda A."/>
            <person name="Oliveira C."/>
            <person name="Osipova E."/>
            <person name="Leigh N.D."/>
            <person name="Simon A."/>
            <person name="Yun M.H."/>
        </authorList>
    </citation>
    <scope>NUCLEOTIDE SEQUENCE</scope>
    <source>
        <strain evidence="2">20211129_DDA</strain>
        <tissue evidence="2">Liver</tissue>
    </source>
</reference>
<keyword evidence="3" id="KW-1185">Reference proteome</keyword>
<protein>
    <submittedName>
        <fullName evidence="2">Uncharacterized protein</fullName>
    </submittedName>
</protein>